<feature type="transmembrane region" description="Helical" evidence="6">
    <location>
        <begin position="462"/>
        <end position="485"/>
    </location>
</feature>
<comment type="subcellular location">
    <subcellularLocation>
        <location evidence="1">Membrane</location>
        <topology evidence="1">Multi-pass membrane protein</topology>
    </subcellularLocation>
</comment>
<feature type="transmembrane region" description="Helical" evidence="6">
    <location>
        <begin position="114"/>
        <end position="135"/>
    </location>
</feature>
<feature type="region of interest" description="Disordered" evidence="5">
    <location>
        <begin position="181"/>
        <end position="212"/>
    </location>
</feature>
<dbReference type="EMBL" id="LJIJ01000644">
    <property type="protein sequence ID" value="ODM95617.1"/>
    <property type="molecule type" value="Genomic_DNA"/>
</dbReference>
<feature type="region of interest" description="Disordered" evidence="5">
    <location>
        <begin position="816"/>
        <end position="838"/>
    </location>
</feature>
<protein>
    <submittedName>
        <fullName evidence="8">Sodium channel protein 1 brain</fullName>
    </submittedName>
</protein>
<sequence>MLAPIRLLKLIQYWPALRMIFKIYQQTLKMLTGWILYGIIVFAFIILIGPFELGTYWMDDFHGMRKVTAAADIPRWSFVDFWHSFRIVFRMQLGEWVETFWDCYQKAGMLCVPYYLLANLCGAVFLSFLLIGIVYSSIKELQGNYDPSKDRGLKLLLRKTCGFICSPIKRIQPKELIMKSQKNGSDTQNSENGADEQAKAKPEGKEGRRKKSIVAESTGQLRKVMQDCTEHILYKIVVCGIIIIASVAMIFENNHAGEDLQTALFVTEILFTILFFVIAIYELLSYGFKESLTNRGWLFDALIVLEMILNLTIYKFSVTGAFRTGVFCIRSFRPLMLIHRIGWLKAAFRAIKLEVKMIWETVLAIFFIWLFFATFGVNWLAGLYHYCINPVDGTELPKWKSQCLASNNSWVNSEFNFDSTSSGFFNMFILSSRMGWVNVIGDATDAVGIDLPRQRETSKMWLIYYIVFLFIGAFGALGILFSYIYNKFQEDKGCDMLLTEDQAAKYTEAKTTKEPKQAWISLEGDYVPPPLSPCLLSFYNMVTNVKFDSLVMVIIILDNVILSLDQYQIYPNLDMVITCMRLAILLLYTIEMIVKLVSWGRHYFRSVWNWIDLFVVVSGIAEALAVEFANNVYSTSVFRMLRLFRIFRFLLAKEYGSTTTKMLFSSLINIRHAFANLFLLQLVVIWAFAILGNYYFENVGKYAGLNNVVNFKSFSSSLWTLILLLGFPGITDISSALGQEEDCIRHEDYSKSDEYPQCGSRAAATGFLGLYASITFMVLLNMYAVLISEIISELERYRSSTSKISNEVDEEMALQAFSNGDGGGELTEDPAENSEEGE</sequence>
<feature type="transmembrane region" description="Helical" evidence="6">
    <location>
        <begin position="28"/>
        <end position="51"/>
    </location>
</feature>
<dbReference type="AlphaFoldDB" id="A0A1D2MRB2"/>
<dbReference type="PANTHER" id="PTHR10037">
    <property type="entry name" value="VOLTAGE-GATED CATION CHANNEL CALCIUM AND SODIUM"/>
    <property type="match status" value="1"/>
</dbReference>
<feature type="compositionally biased region" description="Acidic residues" evidence="5">
    <location>
        <begin position="826"/>
        <end position="838"/>
    </location>
</feature>
<evidence type="ECO:0000256" key="3">
    <source>
        <dbReference type="ARBA" id="ARBA00022989"/>
    </source>
</evidence>
<accession>A0A1D2MRB2</accession>
<comment type="caution">
    <text evidence="8">The sequence shown here is derived from an EMBL/GenBank/DDBJ whole genome shotgun (WGS) entry which is preliminary data.</text>
</comment>
<feature type="domain" description="Ion transport" evidence="7">
    <location>
        <begin position="5"/>
        <end position="142"/>
    </location>
</feature>
<dbReference type="InterPro" id="IPR027359">
    <property type="entry name" value="Volt_channel_dom_sf"/>
</dbReference>
<dbReference type="GO" id="GO:0005248">
    <property type="term" value="F:voltage-gated sodium channel activity"/>
    <property type="evidence" value="ECO:0007669"/>
    <property type="project" value="TreeGrafter"/>
</dbReference>
<evidence type="ECO:0000256" key="5">
    <source>
        <dbReference type="SAM" id="MobiDB-lite"/>
    </source>
</evidence>
<reference evidence="8 9" key="1">
    <citation type="journal article" date="2016" name="Genome Biol. Evol.">
        <title>Gene Family Evolution Reflects Adaptation to Soil Environmental Stressors in the Genome of the Collembolan Orchesella cincta.</title>
        <authorList>
            <person name="Faddeeva-Vakhrusheva A."/>
            <person name="Derks M.F."/>
            <person name="Anvar S.Y."/>
            <person name="Agamennone V."/>
            <person name="Suring W."/>
            <person name="Smit S."/>
            <person name="van Straalen N.M."/>
            <person name="Roelofs D."/>
        </authorList>
    </citation>
    <scope>NUCLEOTIDE SEQUENCE [LARGE SCALE GENOMIC DNA]</scope>
    <source>
        <tissue evidence="8">Mixed pool</tissue>
    </source>
</reference>
<keyword evidence="8" id="KW-0406">Ion transport</keyword>
<organism evidence="8 9">
    <name type="scientific">Orchesella cincta</name>
    <name type="common">Springtail</name>
    <name type="synonym">Podura cincta</name>
    <dbReference type="NCBI Taxonomy" id="48709"/>
    <lineage>
        <taxon>Eukaryota</taxon>
        <taxon>Metazoa</taxon>
        <taxon>Ecdysozoa</taxon>
        <taxon>Arthropoda</taxon>
        <taxon>Hexapoda</taxon>
        <taxon>Collembola</taxon>
        <taxon>Entomobryomorpha</taxon>
        <taxon>Entomobryoidea</taxon>
        <taxon>Orchesellidae</taxon>
        <taxon>Orchesellinae</taxon>
        <taxon>Orchesella</taxon>
    </lineage>
</organism>
<feature type="transmembrane region" description="Helical" evidence="6">
    <location>
        <begin position="716"/>
        <end position="737"/>
    </location>
</feature>
<feature type="compositionally biased region" description="Polar residues" evidence="5">
    <location>
        <begin position="181"/>
        <end position="192"/>
    </location>
</feature>
<feature type="transmembrane region" description="Helical" evidence="6">
    <location>
        <begin position="575"/>
        <end position="594"/>
    </location>
</feature>
<evidence type="ECO:0000313" key="9">
    <source>
        <dbReference type="Proteomes" id="UP000094527"/>
    </source>
</evidence>
<dbReference type="GO" id="GO:0001518">
    <property type="term" value="C:voltage-gated sodium channel complex"/>
    <property type="evidence" value="ECO:0007669"/>
    <property type="project" value="TreeGrafter"/>
</dbReference>
<keyword evidence="8" id="KW-0813">Transport</keyword>
<keyword evidence="2 6" id="KW-0812">Transmembrane</keyword>
<feature type="transmembrane region" description="Helical" evidence="6">
    <location>
        <begin position="263"/>
        <end position="284"/>
    </location>
</feature>
<feature type="transmembrane region" description="Helical" evidence="6">
    <location>
        <begin position="296"/>
        <end position="314"/>
    </location>
</feature>
<dbReference type="Gene3D" id="1.10.287.70">
    <property type="match status" value="3"/>
</dbReference>
<evidence type="ECO:0000256" key="6">
    <source>
        <dbReference type="SAM" id="Phobius"/>
    </source>
</evidence>
<keyword evidence="8" id="KW-0407">Ion channel</keyword>
<dbReference type="SUPFAM" id="SSF81324">
    <property type="entry name" value="Voltage-gated potassium channels"/>
    <property type="match status" value="2"/>
</dbReference>
<name>A0A1D2MRB2_ORCCI</name>
<feature type="transmembrane region" description="Helical" evidence="6">
    <location>
        <begin position="758"/>
        <end position="786"/>
    </location>
</feature>
<dbReference type="InterPro" id="IPR005821">
    <property type="entry name" value="Ion_trans_dom"/>
</dbReference>
<evidence type="ECO:0000256" key="2">
    <source>
        <dbReference type="ARBA" id="ARBA00022692"/>
    </source>
</evidence>
<keyword evidence="9" id="KW-1185">Reference proteome</keyword>
<gene>
    <name evidence="8" type="ORF">Ocin01_11065</name>
</gene>
<dbReference type="GO" id="GO:0086010">
    <property type="term" value="P:membrane depolarization during action potential"/>
    <property type="evidence" value="ECO:0007669"/>
    <property type="project" value="TreeGrafter"/>
</dbReference>
<dbReference type="Pfam" id="PF00520">
    <property type="entry name" value="Ion_trans"/>
    <property type="match status" value="3"/>
</dbReference>
<dbReference type="InterPro" id="IPR043203">
    <property type="entry name" value="VGCC_Ca_Na"/>
</dbReference>
<feature type="domain" description="Ion transport" evidence="7">
    <location>
        <begin position="234"/>
        <end position="491"/>
    </location>
</feature>
<evidence type="ECO:0000256" key="1">
    <source>
        <dbReference type="ARBA" id="ARBA00004141"/>
    </source>
</evidence>
<dbReference type="GO" id="GO:0019228">
    <property type="term" value="P:neuronal action potential"/>
    <property type="evidence" value="ECO:0007669"/>
    <property type="project" value="TreeGrafter"/>
</dbReference>
<feature type="compositionally biased region" description="Basic and acidic residues" evidence="5">
    <location>
        <begin position="196"/>
        <end position="206"/>
    </location>
</feature>
<feature type="transmembrane region" description="Helical" evidence="6">
    <location>
        <begin position="606"/>
        <end position="626"/>
    </location>
</feature>
<feature type="transmembrane region" description="Helical" evidence="6">
    <location>
        <begin position="232"/>
        <end position="251"/>
    </location>
</feature>
<evidence type="ECO:0000313" key="8">
    <source>
        <dbReference type="EMBL" id="ODM95617.1"/>
    </source>
</evidence>
<dbReference type="Proteomes" id="UP000094527">
    <property type="component" value="Unassembled WGS sequence"/>
</dbReference>
<keyword evidence="3 6" id="KW-1133">Transmembrane helix</keyword>
<dbReference type="STRING" id="48709.A0A1D2MRB2"/>
<evidence type="ECO:0000256" key="4">
    <source>
        <dbReference type="ARBA" id="ARBA00023136"/>
    </source>
</evidence>
<feature type="domain" description="Ion transport" evidence="7">
    <location>
        <begin position="547"/>
        <end position="797"/>
    </location>
</feature>
<dbReference type="OrthoDB" id="298291at2759"/>
<evidence type="ECO:0000259" key="7">
    <source>
        <dbReference type="Pfam" id="PF00520"/>
    </source>
</evidence>
<proteinExistence type="predicted"/>
<dbReference type="Gene3D" id="1.20.120.350">
    <property type="entry name" value="Voltage-gated potassium channels. Chain C"/>
    <property type="match status" value="2"/>
</dbReference>
<feature type="transmembrane region" description="Helical" evidence="6">
    <location>
        <begin position="673"/>
        <end position="696"/>
    </location>
</feature>
<keyword evidence="4 6" id="KW-0472">Membrane</keyword>
<dbReference type="PANTHER" id="PTHR10037:SF62">
    <property type="entry name" value="SODIUM CHANNEL PROTEIN 60E"/>
    <property type="match status" value="1"/>
</dbReference>
<dbReference type="OMA" id="KTIGHEY"/>
<feature type="transmembrane region" description="Helical" evidence="6">
    <location>
        <begin position="358"/>
        <end position="381"/>
    </location>
</feature>